<dbReference type="EMBL" id="JAXCGZ010013307">
    <property type="protein sequence ID" value="KAK7072905.1"/>
    <property type="molecule type" value="Genomic_DNA"/>
</dbReference>
<evidence type="ECO:0000313" key="2">
    <source>
        <dbReference type="Proteomes" id="UP001381693"/>
    </source>
</evidence>
<protein>
    <submittedName>
        <fullName evidence="1">Uncharacterized protein</fullName>
    </submittedName>
</protein>
<dbReference type="AlphaFoldDB" id="A0AAN8X698"/>
<evidence type="ECO:0000313" key="1">
    <source>
        <dbReference type="EMBL" id="KAK7072905.1"/>
    </source>
</evidence>
<name>A0AAN8X698_HALRR</name>
<keyword evidence="2" id="KW-1185">Reference proteome</keyword>
<comment type="caution">
    <text evidence="1">The sequence shown here is derived from an EMBL/GenBank/DDBJ whole genome shotgun (WGS) entry which is preliminary data.</text>
</comment>
<organism evidence="1 2">
    <name type="scientific">Halocaridina rubra</name>
    <name type="common">Hawaiian red shrimp</name>
    <dbReference type="NCBI Taxonomy" id="373956"/>
    <lineage>
        <taxon>Eukaryota</taxon>
        <taxon>Metazoa</taxon>
        <taxon>Ecdysozoa</taxon>
        <taxon>Arthropoda</taxon>
        <taxon>Crustacea</taxon>
        <taxon>Multicrustacea</taxon>
        <taxon>Malacostraca</taxon>
        <taxon>Eumalacostraca</taxon>
        <taxon>Eucarida</taxon>
        <taxon>Decapoda</taxon>
        <taxon>Pleocyemata</taxon>
        <taxon>Caridea</taxon>
        <taxon>Atyoidea</taxon>
        <taxon>Atyidae</taxon>
        <taxon>Halocaridina</taxon>
    </lineage>
</organism>
<reference evidence="1 2" key="1">
    <citation type="submission" date="2023-11" db="EMBL/GenBank/DDBJ databases">
        <title>Halocaridina rubra genome assembly.</title>
        <authorList>
            <person name="Smith C."/>
        </authorList>
    </citation>
    <scope>NUCLEOTIDE SEQUENCE [LARGE SCALE GENOMIC DNA]</scope>
    <source>
        <strain evidence="1">EP-1</strain>
        <tissue evidence="1">Whole</tissue>
    </source>
</reference>
<sequence length="72" mass="8286">MGECQVRIKQLVDDAIHQASLPSDTTLEGLDFLLNWIVKAFNKRGTSNTHENLKPNRLHISFMSFRFLITNN</sequence>
<proteinExistence type="predicted"/>
<gene>
    <name evidence="1" type="ORF">SK128_011238</name>
</gene>
<dbReference type="Proteomes" id="UP001381693">
    <property type="component" value="Unassembled WGS sequence"/>
</dbReference>
<accession>A0AAN8X698</accession>